<dbReference type="HOGENOM" id="CLU_048296_2_0_1"/>
<dbReference type="OrthoDB" id="3249359at2759"/>
<evidence type="ECO:0000313" key="2">
    <source>
        <dbReference type="EMBL" id="KDR69271.1"/>
    </source>
</evidence>
<feature type="domain" description="BTB" evidence="1">
    <location>
        <begin position="20"/>
        <end position="105"/>
    </location>
</feature>
<reference evidence="3" key="1">
    <citation type="journal article" date="2014" name="Proc. Natl. Acad. Sci. U.S.A.">
        <title>Extensive sampling of basidiomycete genomes demonstrates inadequacy of the white-rot/brown-rot paradigm for wood decay fungi.</title>
        <authorList>
            <person name="Riley R."/>
            <person name="Salamov A.A."/>
            <person name="Brown D.W."/>
            <person name="Nagy L.G."/>
            <person name="Floudas D."/>
            <person name="Held B.W."/>
            <person name="Levasseur A."/>
            <person name="Lombard V."/>
            <person name="Morin E."/>
            <person name="Otillar R."/>
            <person name="Lindquist E.A."/>
            <person name="Sun H."/>
            <person name="LaButti K.M."/>
            <person name="Schmutz J."/>
            <person name="Jabbour D."/>
            <person name="Luo H."/>
            <person name="Baker S.E."/>
            <person name="Pisabarro A.G."/>
            <person name="Walton J.D."/>
            <person name="Blanchette R.A."/>
            <person name="Henrissat B."/>
            <person name="Martin F."/>
            <person name="Cullen D."/>
            <person name="Hibbett D.S."/>
            <person name="Grigoriev I.V."/>
        </authorList>
    </citation>
    <scope>NUCLEOTIDE SEQUENCE [LARGE SCALE GENOMIC DNA]</scope>
    <source>
        <strain evidence="3">CBS 339.88</strain>
    </source>
</reference>
<dbReference type="Proteomes" id="UP000027222">
    <property type="component" value="Unassembled WGS sequence"/>
</dbReference>
<evidence type="ECO:0000259" key="1">
    <source>
        <dbReference type="PROSITE" id="PS50097"/>
    </source>
</evidence>
<proteinExistence type="predicted"/>
<gene>
    <name evidence="2" type="ORF">GALMADRAFT_215272</name>
</gene>
<dbReference type="CDD" id="cd18186">
    <property type="entry name" value="BTB_POZ_ZBTB_KLHL-like"/>
    <property type="match status" value="1"/>
</dbReference>
<protein>
    <recommendedName>
        <fullName evidence="1">BTB domain-containing protein</fullName>
    </recommendedName>
</protein>
<dbReference type="Gene3D" id="3.30.710.10">
    <property type="entry name" value="Potassium Channel Kv1.1, Chain A"/>
    <property type="match status" value="1"/>
</dbReference>
<dbReference type="EMBL" id="KL142403">
    <property type="protein sequence ID" value="KDR69271.1"/>
    <property type="molecule type" value="Genomic_DNA"/>
</dbReference>
<keyword evidence="3" id="KW-1185">Reference proteome</keyword>
<organism evidence="2 3">
    <name type="scientific">Galerina marginata (strain CBS 339.88)</name>
    <dbReference type="NCBI Taxonomy" id="685588"/>
    <lineage>
        <taxon>Eukaryota</taxon>
        <taxon>Fungi</taxon>
        <taxon>Dikarya</taxon>
        <taxon>Basidiomycota</taxon>
        <taxon>Agaricomycotina</taxon>
        <taxon>Agaricomycetes</taxon>
        <taxon>Agaricomycetidae</taxon>
        <taxon>Agaricales</taxon>
        <taxon>Agaricineae</taxon>
        <taxon>Strophariaceae</taxon>
        <taxon>Galerina</taxon>
    </lineage>
</organism>
<dbReference type="PROSITE" id="PS50097">
    <property type="entry name" value="BTB"/>
    <property type="match status" value="1"/>
</dbReference>
<accession>A0A067SED9</accession>
<dbReference type="STRING" id="685588.A0A067SED9"/>
<dbReference type="InterPro" id="IPR000210">
    <property type="entry name" value="BTB/POZ_dom"/>
</dbReference>
<name>A0A067SED9_GALM3</name>
<evidence type="ECO:0000313" key="3">
    <source>
        <dbReference type="Proteomes" id="UP000027222"/>
    </source>
</evidence>
<dbReference type="InterPro" id="IPR011333">
    <property type="entry name" value="SKP1/BTB/POZ_sf"/>
</dbReference>
<dbReference type="AlphaFoldDB" id="A0A067SED9"/>
<sequence length="368" mass="41318">MMDAKKESVLISDHPIYWFEDGSLVLDVEVQRFRVHRTLLSRHSRFFSMLELGLKGDTTNGSRERNKEEETPISALNRHALNHVVLEPKRQVRAQDVEVLLQHLYHDVSLGNDSSVAHVASLLRVSSPQQLDFPNIHKSARAVFEGMFPKGPDAFTHNHPLHDALPVATEFKLLSVRKAILYSLVSTTDFDVSGSNSGDNDPQYADTLEILNGASTPRDDQPERQPNVPLMIEITGTETIPDTSTPSEPSLPRKVLSPADAEICMTLMTRLISHFTPILFTPAATPHMACTDVFAETWMPLVIQPAIENDGVYKPLETLQRMKKIDWAELGLCALCVEDKRAEWAEEQSNIWNLMDSWLLPPAQVDNV</sequence>